<dbReference type="Proteomes" id="UP000193689">
    <property type="component" value="Unassembled WGS sequence"/>
</dbReference>
<dbReference type="EMBL" id="MCFJ01000003">
    <property type="protein sequence ID" value="ORY68481.1"/>
    <property type="molecule type" value="Genomic_DNA"/>
</dbReference>
<dbReference type="RefSeq" id="XP_040718768.1">
    <property type="nucleotide sequence ID" value="XM_040859588.1"/>
</dbReference>
<evidence type="ECO:0000313" key="3">
    <source>
        <dbReference type="Proteomes" id="UP000193689"/>
    </source>
</evidence>
<name>A0A1Y2EA84_9PEZI</name>
<keyword evidence="3" id="KW-1185">Reference proteome</keyword>
<accession>A0A1Y2EA84</accession>
<organism evidence="2 3">
    <name type="scientific">Pseudomassariella vexata</name>
    <dbReference type="NCBI Taxonomy" id="1141098"/>
    <lineage>
        <taxon>Eukaryota</taxon>
        <taxon>Fungi</taxon>
        <taxon>Dikarya</taxon>
        <taxon>Ascomycota</taxon>
        <taxon>Pezizomycotina</taxon>
        <taxon>Sordariomycetes</taxon>
        <taxon>Xylariomycetidae</taxon>
        <taxon>Amphisphaeriales</taxon>
        <taxon>Pseudomassariaceae</taxon>
        <taxon>Pseudomassariella</taxon>
    </lineage>
</organism>
<proteinExistence type="predicted"/>
<feature type="region of interest" description="Disordered" evidence="1">
    <location>
        <begin position="1"/>
        <end position="21"/>
    </location>
</feature>
<dbReference type="OrthoDB" id="5314201at2759"/>
<dbReference type="STRING" id="1141098.A0A1Y2EA84"/>
<dbReference type="InParanoid" id="A0A1Y2EA84"/>
<sequence>MTIANMPLHPKHKKRPQQDEEALPDDLIAAISGSDFESLCEKQMGKEYPGWKTELVQLALKDEEILNKFADYKMRSAIKSRESASKQLDADEIAFYEELKKKGEFHKIRASNEVSDGSTTIHSEKVRDAIESMDTYTDAIQQHSEALRTHMARLSASTHARDAWTDEQGTAQRAKEQGLLETKAELDEGIQQLDAMIKDQAQDALRFIQHIGHMLPVPKDLKFEDSGDSEGREEPWEYDHLLEKLQALGWELSFDDQHKKNDIIVTIARRYANEEVYMLVQGCRASLDSAFREATTTYADTSPAVSGYKRAVEAEMIAIIGEIQSLWDEVVPVAHMAVEKQLLEPILRRIDVTTERAITFQGIVSVYIGACLHYMNARLEMLVKRLETAVYHHHSLLIAFQHAKNATQGKSTNGGKVAKTHEAQDAMTSGSRQPSALAMVEKSLKTFGNVPVDVSFFNPHTTPEKQTTKLNEFVQQRSEKGDDAFLKIHQLFESAIKAKLHESELGRQMLVDCIVADSLIDYEARSGAMRDGIAEESINALRSHGDEIGQLLGKLKLPFSIDIHGSHEQRPPTTLWPMLKRLLQTLEGENSQTCYRPGSTREDTSCLRCIETLKLVDMVRTWGELPEFKSTYPSTNPSRNSRCARN</sequence>
<evidence type="ECO:0000313" key="2">
    <source>
        <dbReference type="EMBL" id="ORY68481.1"/>
    </source>
</evidence>
<evidence type="ECO:0000256" key="1">
    <source>
        <dbReference type="SAM" id="MobiDB-lite"/>
    </source>
</evidence>
<gene>
    <name evidence="2" type="ORF">BCR38DRAFT_423402</name>
</gene>
<dbReference type="AlphaFoldDB" id="A0A1Y2EA84"/>
<comment type="caution">
    <text evidence="2">The sequence shown here is derived from an EMBL/GenBank/DDBJ whole genome shotgun (WGS) entry which is preliminary data.</text>
</comment>
<protein>
    <submittedName>
        <fullName evidence="2">Uncharacterized protein</fullName>
    </submittedName>
</protein>
<reference evidence="2 3" key="1">
    <citation type="submission" date="2016-07" db="EMBL/GenBank/DDBJ databases">
        <title>Pervasive Adenine N6-methylation of Active Genes in Fungi.</title>
        <authorList>
            <consortium name="DOE Joint Genome Institute"/>
            <person name="Mondo S.J."/>
            <person name="Dannebaum R.O."/>
            <person name="Kuo R.C."/>
            <person name="Labutti K."/>
            <person name="Haridas S."/>
            <person name="Kuo A."/>
            <person name="Salamov A."/>
            <person name="Ahrendt S.R."/>
            <person name="Lipzen A."/>
            <person name="Sullivan W."/>
            <person name="Andreopoulos W.B."/>
            <person name="Clum A."/>
            <person name="Lindquist E."/>
            <person name="Daum C."/>
            <person name="Ramamoorthy G.K."/>
            <person name="Gryganskyi A."/>
            <person name="Culley D."/>
            <person name="Magnuson J.K."/>
            <person name="James T.Y."/>
            <person name="O'Malley M.A."/>
            <person name="Stajich J.E."/>
            <person name="Spatafora J.W."/>
            <person name="Visel A."/>
            <person name="Grigoriev I.V."/>
        </authorList>
    </citation>
    <scope>NUCLEOTIDE SEQUENCE [LARGE SCALE GENOMIC DNA]</scope>
    <source>
        <strain evidence="2 3">CBS 129021</strain>
    </source>
</reference>
<dbReference type="GeneID" id="63775800"/>